<evidence type="ECO:0000256" key="4">
    <source>
        <dbReference type="ARBA" id="ARBA00022643"/>
    </source>
</evidence>
<evidence type="ECO:0000313" key="9">
    <source>
        <dbReference type="Proteomes" id="UP000220922"/>
    </source>
</evidence>
<evidence type="ECO:0000256" key="5">
    <source>
        <dbReference type="ARBA" id="ARBA00022975"/>
    </source>
</evidence>
<dbReference type="InterPro" id="IPR013785">
    <property type="entry name" value="Aldolase_TIM"/>
</dbReference>
<comment type="pathway">
    <text evidence="2">Pyrimidine metabolism; UMP biosynthesis via de novo pathway.</text>
</comment>
<dbReference type="EMBL" id="LYXE01000110">
    <property type="protein sequence ID" value="PDV98068.1"/>
    <property type="molecule type" value="Genomic_DNA"/>
</dbReference>
<evidence type="ECO:0000259" key="7">
    <source>
        <dbReference type="Pfam" id="PF01180"/>
    </source>
</evidence>
<dbReference type="OrthoDB" id="9794954at2"/>
<keyword evidence="5" id="KW-0665">Pyrimidine biosynthesis</keyword>
<dbReference type="Gene3D" id="3.20.20.70">
    <property type="entry name" value="Aldolase class I"/>
    <property type="match status" value="1"/>
</dbReference>
<dbReference type="Proteomes" id="UP000220922">
    <property type="component" value="Unassembled WGS sequence"/>
</dbReference>
<sequence>MVDLTTSYLGLPLRTPLVASASPISQRVDKVKRLEEAGLAAIVMYSLFEEQIIHQSLEIDYLLSHGADSFAEALSYLPDTGRYSIGPERYIEQLHKLKKSVDIPVIGSLNGVSPGGWVHYAQLMQEAGADAVELNIYYIPTDPAITSADLEQTYVDLVRAVRAEITIPLAVKLSPQFTALPNLAMRLADAGANGLVLFNRFYQADFDLENLNVVPSLTLSTPDEVRLPLREVAILYGRVPVDFAITSGIHSASEVLKAMMAGARVAMMASALLVGNATAHVRDMLHDLQAWMEEHEYESIAMMQGSMSQKAVAEPAAFERANYMKVLGAYRFSSGSSAHAALTGDMLYPFLGVGIEND</sequence>
<evidence type="ECO:0000256" key="1">
    <source>
        <dbReference type="ARBA" id="ARBA00001917"/>
    </source>
</evidence>
<dbReference type="GO" id="GO:0006207">
    <property type="term" value="P:'de novo' pyrimidine nucleobase biosynthetic process"/>
    <property type="evidence" value="ECO:0007669"/>
    <property type="project" value="TreeGrafter"/>
</dbReference>
<gene>
    <name evidence="8" type="ORF">A9Q02_03025</name>
</gene>
<dbReference type="PANTHER" id="PTHR48109:SF3">
    <property type="entry name" value="SLL0744 PROTEIN"/>
    <property type="match status" value="1"/>
</dbReference>
<keyword evidence="3" id="KW-0285">Flavoprotein</keyword>
<evidence type="ECO:0000256" key="3">
    <source>
        <dbReference type="ARBA" id="ARBA00022630"/>
    </source>
</evidence>
<accession>A0A2H3KJK5</accession>
<dbReference type="CDD" id="cd04739">
    <property type="entry name" value="DHOD_like"/>
    <property type="match status" value="1"/>
</dbReference>
<dbReference type="PANTHER" id="PTHR48109">
    <property type="entry name" value="DIHYDROOROTATE DEHYDROGENASE (QUINONE), MITOCHONDRIAL-RELATED"/>
    <property type="match status" value="1"/>
</dbReference>
<dbReference type="GO" id="GO:0006221">
    <property type="term" value="P:pyrimidine nucleotide biosynthetic process"/>
    <property type="evidence" value="ECO:0007669"/>
    <property type="project" value="UniProtKB-KW"/>
</dbReference>
<proteinExistence type="predicted"/>
<reference evidence="8 9" key="1">
    <citation type="submission" date="2016-05" db="EMBL/GenBank/DDBJ databases">
        <authorList>
            <person name="Lavstsen T."/>
            <person name="Jespersen J.S."/>
        </authorList>
    </citation>
    <scope>NUCLEOTIDE SEQUENCE [LARGE SCALE GENOMIC DNA]</scope>
    <source>
        <strain evidence="8 9">B7-9</strain>
    </source>
</reference>
<dbReference type="SUPFAM" id="SSF51395">
    <property type="entry name" value="FMN-linked oxidoreductases"/>
    <property type="match status" value="1"/>
</dbReference>
<keyword evidence="4" id="KW-0288">FMN</keyword>
<evidence type="ECO:0000313" key="8">
    <source>
        <dbReference type="EMBL" id="PDV98068.1"/>
    </source>
</evidence>
<comment type="cofactor">
    <cofactor evidence="1">
        <name>FMN</name>
        <dbReference type="ChEBI" id="CHEBI:58210"/>
    </cofactor>
</comment>
<comment type="caution">
    <text evidence="8">The sequence shown here is derived from an EMBL/GenBank/DDBJ whole genome shotgun (WGS) entry which is preliminary data.</text>
</comment>
<dbReference type="InterPro" id="IPR050074">
    <property type="entry name" value="DHO_dehydrogenase"/>
</dbReference>
<protein>
    <submittedName>
        <fullName evidence="8">Dihydroorotate dehydrogenase</fullName>
    </submittedName>
</protein>
<keyword evidence="6" id="KW-0560">Oxidoreductase</keyword>
<keyword evidence="9" id="KW-1185">Reference proteome</keyword>
<name>A0A2H3KJK5_9CHLR</name>
<feature type="domain" description="Dihydroorotate dehydrogenase catalytic" evidence="7">
    <location>
        <begin position="80"/>
        <end position="278"/>
    </location>
</feature>
<dbReference type="NCBIfam" id="NF005741">
    <property type="entry name" value="PRK07565.1"/>
    <property type="match status" value="1"/>
</dbReference>
<evidence type="ECO:0000256" key="6">
    <source>
        <dbReference type="ARBA" id="ARBA00023002"/>
    </source>
</evidence>
<dbReference type="GO" id="GO:0005737">
    <property type="term" value="C:cytoplasm"/>
    <property type="evidence" value="ECO:0007669"/>
    <property type="project" value="InterPro"/>
</dbReference>
<dbReference type="GO" id="GO:0004152">
    <property type="term" value="F:dihydroorotate dehydrogenase activity"/>
    <property type="evidence" value="ECO:0007669"/>
    <property type="project" value="TreeGrafter"/>
</dbReference>
<dbReference type="RefSeq" id="WP_097653791.1">
    <property type="nucleotide sequence ID" value="NZ_LYXE01000110.1"/>
</dbReference>
<dbReference type="Pfam" id="PF01180">
    <property type="entry name" value="DHO_dh"/>
    <property type="match status" value="1"/>
</dbReference>
<organism evidence="8 9">
    <name type="scientific">Candidatus Chloroploca asiatica</name>
    <dbReference type="NCBI Taxonomy" id="1506545"/>
    <lineage>
        <taxon>Bacteria</taxon>
        <taxon>Bacillati</taxon>
        <taxon>Chloroflexota</taxon>
        <taxon>Chloroflexia</taxon>
        <taxon>Chloroflexales</taxon>
        <taxon>Chloroflexineae</taxon>
        <taxon>Oscillochloridaceae</taxon>
        <taxon>Candidatus Chloroploca</taxon>
    </lineage>
</organism>
<dbReference type="AlphaFoldDB" id="A0A2H3KJK5"/>
<dbReference type="InterPro" id="IPR005720">
    <property type="entry name" value="Dihydroorotate_DH_cat"/>
</dbReference>
<evidence type="ECO:0000256" key="2">
    <source>
        <dbReference type="ARBA" id="ARBA00004725"/>
    </source>
</evidence>